<evidence type="ECO:0000313" key="3">
    <source>
        <dbReference type="Proteomes" id="UP000031443"/>
    </source>
</evidence>
<evidence type="ECO:0000313" key="2">
    <source>
        <dbReference type="EMBL" id="EMP33896.1"/>
    </source>
</evidence>
<protein>
    <submittedName>
        <fullName evidence="2">Uncharacterized protein</fullName>
    </submittedName>
</protein>
<sequence>MQQQQPHPRIPPPAAHHDPSRYSNFGFNVQRPPAAQELGLLRRGAAPSPPSDRNYLSVSANITTTHPYALSKTSFLLELKALGANIHIQQIAVLADAASMPLPVAHTFPVGTLFTQYTSSISGEQRKQHWTRGESLTERGSTSKTAGTCAKGFSVPEIKANVVEIAKSFRNNHFAAAALKTVGGTKLTLLQDI</sequence>
<gene>
    <name evidence="2" type="ORF">UY3_08980</name>
</gene>
<name>M7B7I2_CHEMY</name>
<dbReference type="Proteomes" id="UP000031443">
    <property type="component" value="Unassembled WGS sequence"/>
</dbReference>
<organism evidence="2 3">
    <name type="scientific">Chelonia mydas</name>
    <name type="common">Green sea-turtle</name>
    <name type="synonym">Chelonia agassizi</name>
    <dbReference type="NCBI Taxonomy" id="8469"/>
    <lineage>
        <taxon>Eukaryota</taxon>
        <taxon>Metazoa</taxon>
        <taxon>Chordata</taxon>
        <taxon>Craniata</taxon>
        <taxon>Vertebrata</taxon>
        <taxon>Euteleostomi</taxon>
        <taxon>Archelosauria</taxon>
        <taxon>Testudinata</taxon>
        <taxon>Testudines</taxon>
        <taxon>Cryptodira</taxon>
        <taxon>Durocryptodira</taxon>
        <taxon>Americhelydia</taxon>
        <taxon>Chelonioidea</taxon>
        <taxon>Cheloniidae</taxon>
        <taxon>Chelonia</taxon>
    </lineage>
</organism>
<accession>M7B7I2</accession>
<dbReference type="AlphaFoldDB" id="M7B7I2"/>
<keyword evidence="3" id="KW-1185">Reference proteome</keyword>
<feature type="region of interest" description="Disordered" evidence="1">
    <location>
        <begin position="1"/>
        <end position="28"/>
    </location>
</feature>
<proteinExistence type="predicted"/>
<reference evidence="3" key="1">
    <citation type="journal article" date="2013" name="Nat. Genet.">
        <title>The draft genomes of soft-shell turtle and green sea turtle yield insights into the development and evolution of the turtle-specific body plan.</title>
        <authorList>
            <person name="Wang Z."/>
            <person name="Pascual-Anaya J."/>
            <person name="Zadissa A."/>
            <person name="Li W."/>
            <person name="Niimura Y."/>
            <person name="Huang Z."/>
            <person name="Li C."/>
            <person name="White S."/>
            <person name="Xiong Z."/>
            <person name="Fang D."/>
            <person name="Wang B."/>
            <person name="Ming Y."/>
            <person name="Chen Y."/>
            <person name="Zheng Y."/>
            <person name="Kuraku S."/>
            <person name="Pignatelli M."/>
            <person name="Herrero J."/>
            <person name="Beal K."/>
            <person name="Nozawa M."/>
            <person name="Li Q."/>
            <person name="Wang J."/>
            <person name="Zhang H."/>
            <person name="Yu L."/>
            <person name="Shigenobu S."/>
            <person name="Wang J."/>
            <person name="Liu J."/>
            <person name="Flicek P."/>
            <person name="Searle S."/>
            <person name="Wang J."/>
            <person name="Kuratani S."/>
            <person name="Yin Y."/>
            <person name="Aken B."/>
            <person name="Zhang G."/>
            <person name="Irie N."/>
        </authorList>
    </citation>
    <scope>NUCLEOTIDE SEQUENCE [LARGE SCALE GENOMIC DNA]</scope>
</reference>
<dbReference type="EMBL" id="KB535020">
    <property type="protein sequence ID" value="EMP33896.1"/>
    <property type="molecule type" value="Genomic_DNA"/>
</dbReference>
<evidence type="ECO:0000256" key="1">
    <source>
        <dbReference type="SAM" id="MobiDB-lite"/>
    </source>
</evidence>